<dbReference type="GO" id="GO:0010945">
    <property type="term" value="F:coenzyme A diphosphatase activity"/>
    <property type="evidence" value="ECO:0007669"/>
    <property type="project" value="InterPro"/>
</dbReference>
<comment type="cofactor">
    <cofactor evidence="1">
        <name>Mn(2+)</name>
        <dbReference type="ChEBI" id="CHEBI:29035"/>
    </cofactor>
</comment>
<dbReference type="AlphaFoldDB" id="A0A3R7MNG1"/>
<dbReference type="Pfam" id="PF03656">
    <property type="entry name" value="Pam16"/>
    <property type="match status" value="1"/>
</dbReference>
<dbReference type="InterPro" id="IPR036869">
    <property type="entry name" value="J_dom_sf"/>
</dbReference>
<dbReference type="SUPFAM" id="SSF55811">
    <property type="entry name" value="Nudix"/>
    <property type="match status" value="1"/>
</dbReference>
<reference evidence="16 17" key="1">
    <citation type="submission" date="2018-04" db="EMBL/GenBank/DDBJ databases">
        <authorList>
            <person name="Zhang X."/>
            <person name="Yuan J."/>
            <person name="Li F."/>
            <person name="Xiang J."/>
        </authorList>
    </citation>
    <scope>NUCLEOTIDE SEQUENCE [LARGE SCALE GENOMIC DNA]</scope>
    <source>
        <tissue evidence="16">Muscle</tissue>
    </source>
</reference>
<dbReference type="GO" id="GO:0046872">
    <property type="term" value="F:metal ion binding"/>
    <property type="evidence" value="ECO:0007669"/>
    <property type="project" value="UniProtKB-KW"/>
</dbReference>
<dbReference type="GO" id="GO:0015031">
    <property type="term" value="P:protein transport"/>
    <property type="evidence" value="ECO:0007669"/>
    <property type="project" value="UniProtKB-KW"/>
</dbReference>
<dbReference type="Proteomes" id="UP000283509">
    <property type="component" value="Unassembled WGS sequence"/>
</dbReference>
<keyword evidence="17" id="KW-1185">Reference proteome</keyword>
<evidence type="ECO:0000256" key="14">
    <source>
        <dbReference type="ARBA" id="ARBA00023211"/>
    </source>
</evidence>
<comment type="caution">
    <text evidence="16">The sequence shown here is derived from an EMBL/GenBank/DDBJ whole genome shotgun (WGS) entry which is preliminary data.</text>
</comment>
<dbReference type="InterPro" id="IPR000086">
    <property type="entry name" value="NUDIX_hydrolase_dom"/>
</dbReference>
<keyword evidence="12" id="KW-0496">Mitochondrion</keyword>
<evidence type="ECO:0000256" key="13">
    <source>
        <dbReference type="ARBA" id="ARBA00023136"/>
    </source>
</evidence>
<dbReference type="EMBL" id="QCYY01000925">
    <property type="protein sequence ID" value="ROT81732.1"/>
    <property type="molecule type" value="Genomic_DNA"/>
</dbReference>
<evidence type="ECO:0000256" key="10">
    <source>
        <dbReference type="ARBA" id="ARBA00022927"/>
    </source>
</evidence>
<evidence type="ECO:0000256" key="5">
    <source>
        <dbReference type="ARBA" id="ARBA00022448"/>
    </source>
</evidence>
<evidence type="ECO:0000256" key="6">
    <source>
        <dbReference type="ARBA" id="ARBA00022723"/>
    </source>
</evidence>
<evidence type="ECO:0000256" key="3">
    <source>
        <dbReference type="ARBA" id="ARBA00004443"/>
    </source>
</evidence>
<dbReference type="GO" id="GO:0005743">
    <property type="term" value="C:mitochondrial inner membrane"/>
    <property type="evidence" value="ECO:0007669"/>
    <property type="project" value="UniProtKB-SubCell"/>
</dbReference>
<keyword evidence="13" id="KW-0472">Membrane</keyword>
<keyword evidence="10" id="KW-0653">Protein transport</keyword>
<evidence type="ECO:0000313" key="17">
    <source>
        <dbReference type="Proteomes" id="UP000283509"/>
    </source>
</evidence>
<dbReference type="PANTHER" id="PTHR12992:SF11">
    <property type="entry name" value="MITOCHONDRIAL COENZYME A DIPHOSPHATASE NUDT8"/>
    <property type="match status" value="1"/>
</dbReference>
<proteinExistence type="inferred from homology"/>
<dbReference type="PROSITE" id="PS51462">
    <property type="entry name" value="NUDIX"/>
    <property type="match status" value="1"/>
</dbReference>
<evidence type="ECO:0000256" key="9">
    <source>
        <dbReference type="ARBA" id="ARBA00022842"/>
    </source>
</evidence>
<evidence type="ECO:0000256" key="7">
    <source>
        <dbReference type="ARBA" id="ARBA00022792"/>
    </source>
</evidence>
<name>A0A3R7MNG1_PENVA</name>
<dbReference type="FunFam" id="1.10.287.110:FF:000006">
    <property type="entry name" value="Import inner membrane translocase subunit TIM16"/>
    <property type="match status" value="1"/>
</dbReference>
<evidence type="ECO:0000259" key="15">
    <source>
        <dbReference type="PROSITE" id="PS51462"/>
    </source>
</evidence>
<keyword evidence="5" id="KW-0813">Transport</keyword>
<dbReference type="Pfam" id="PF00293">
    <property type="entry name" value="NUDIX"/>
    <property type="match status" value="1"/>
</dbReference>
<dbReference type="Gene3D" id="3.90.79.10">
    <property type="entry name" value="Nucleoside Triphosphate Pyrophosphohydrolase"/>
    <property type="match status" value="1"/>
</dbReference>
<evidence type="ECO:0000256" key="4">
    <source>
        <dbReference type="ARBA" id="ARBA00008817"/>
    </source>
</evidence>
<dbReference type="InterPro" id="IPR045121">
    <property type="entry name" value="CoAse"/>
</dbReference>
<keyword evidence="8" id="KW-0378">Hydrolase</keyword>
<keyword evidence="9" id="KW-0460">Magnesium</keyword>
<dbReference type="Gene3D" id="1.10.287.110">
    <property type="entry name" value="DnaJ domain"/>
    <property type="match status" value="1"/>
</dbReference>
<evidence type="ECO:0000256" key="2">
    <source>
        <dbReference type="ARBA" id="ARBA00001946"/>
    </source>
</evidence>
<dbReference type="STRING" id="6689.A0A3R7MNG1"/>
<keyword evidence="7" id="KW-0999">Mitochondrion inner membrane</keyword>
<keyword evidence="14" id="KW-0464">Manganese</keyword>
<dbReference type="PANTHER" id="PTHR12992">
    <property type="entry name" value="NUDIX HYDROLASE"/>
    <property type="match status" value="1"/>
</dbReference>
<accession>A0A3R7MNG1</accession>
<comment type="subcellular location">
    <subcellularLocation>
        <location evidence="3">Mitochondrion inner membrane</location>
        <topology evidence="3">Peripheral membrane protein</topology>
        <orientation evidence="3">Matrix side</orientation>
    </subcellularLocation>
</comment>
<dbReference type="OrthoDB" id="10262892at2759"/>
<reference evidence="16 17" key="2">
    <citation type="submission" date="2019-01" db="EMBL/GenBank/DDBJ databases">
        <title>The decoding of complex shrimp genome reveals the adaptation for benthos swimmer, frequently molting mechanism and breeding impact on genome.</title>
        <authorList>
            <person name="Sun Y."/>
            <person name="Gao Y."/>
            <person name="Yu Y."/>
        </authorList>
    </citation>
    <scope>NUCLEOTIDE SEQUENCE [LARGE SCALE GENOMIC DNA]</scope>
    <source>
        <tissue evidence="16">Muscle</tissue>
    </source>
</reference>
<keyword evidence="6" id="KW-0479">Metal-binding</keyword>
<evidence type="ECO:0000256" key="8">
    <source>
        <dbReference type="ARBA" id="ARBA00022801"/>
    </source>
</evidence>
<protein>
    <submittedName>
        <fullName evidence="16">Putative nucleoside diphosphate-linked moiety X motif 8, mitochondrial-like</fullName>
    </submittedName>
</protein>
<dbReference type="CDD" id="cd03426">
    <property type="entry name" value="NUDIX_CoAse_Nudt7"/>
    <property type="match status" value="1"/>
</dbReference>
<feature type="domain" description="Nudix hydrolase" evidence="15">
    <location>
        <begin position="174"/>
        <end position="309"/>
    </location>
</feature>
<comment type="cofactor">
    <cofactor evidence="2">
        <name>Mg(2+)</name>
        <dbReference type="ChEBI" id="CHEBI:18420"/>
    </cofactor>
</comment>
<keyword evidence="11" id="KW-0811">Translocation</keyword>
<evidence type="ECO:0000256" key="11">
    <source>
        <dbReference type="ARBA" id="ARBA00023010"/>
    </source>
</evidence>
<sequence>MAKHIAQLIVAGAQVVGRAFVKALRQEIAASQAAAQRAGGGAAGAKHSATNQKLGMSLEEAKQILNVEELDLEKVQKNYEYLFSINDKSKGGSFYIQSKMPRGGAWRSLSAARFSPGIWARVPLSQSACPALSVRHFATASLTWDNVLSEANRKRCVSCMEKMKKPKKWKWETSRLASVLIPLCHVEGELAVLFTVRSVQLSKHRGEVSFPGGMADPDDKDVIETALRETEEEIGISRSHIDVWGVIPGLPSRARDTAVRGVLAYIGEVDSNSFTLSEDEVESVFAVTLKNLCDPENARQCQFRSKSIKGGYTMPVFLGSEPRVWGLTAIILHIALSSLLPGLYKNKLVHLPQLTE</sequence>
<dbReference type="InterPro" id="IPR015797">
    <property type="entry name" value="NUDIX_hydrolase-like_dom_sf"/>
</dbReference>
<organism evidence="16 17">
    <name type="scientific">Penaeus vannamei</name>
    <name type="common">Whiteleg shrimp</name>
    <name type="synonym">Litopenaeus vannamei</name>
    <dbReference type="NCBI Taxonomy" id="6689"/>
    <lineage>
        <taxon>Eukaryota</taxon>
        <taxon>Metazoa</taxon>
        <taxon>Ecdysozoa</taxon>
        <taxon>Arthropoda</taxon>
        <taxon>Crustacea</taxon>
        <taxon>Multicrustacea</taxon>
        <taxon>Malacostraca</taxon>
        <taxon>Eumalacostraca</taxon>
        <taxon>Eucarida</taxon>
        <taxon>Decapoda</taxon>
        <taxon>Dendrobranchiata</taxon>
        <taxon>Penaeoidea</taxon>
        <taxon>Penaeidae</taxon>
        <taxon>Penaeus</taxon>
    </lineage>
</organism>
<evidence type="ECO:0000256" key="1">
    <source>
        <dbReference type="ARBA" id="ARBA00001936"/>
    </source>
</evidence>
<comment type="similarity">
    <text evidence="4">Belongs to the TIM16/PAM16 family.</text>
</comment>
<evidence type="ECO:0000256" key="12">
    <source>
        <dbReference type="ARBA" id="ARBA00023128"/>
    </source>
</evidence>
<evidence type="ECO:0000313" key="16">
    <source>
        <dbReference type="EMBL" id="ROT81732.1"/>
    </source>
</evidence>
<gene>
    <name evidence="16" type="ORF">C7M84_025091</name>
</gene>